<keyword evidence="3 10" id="KW-0812">Transmembrane</keyword>
<evidence type="ECO:0000256" key="10">
    <source>
        <dbReference type="SAM" id="Phobius"/>
    </source>
</evidence>
<organism evidence="12 13">
    <name type="scientific">Stylophora pistillata</name>
    <name type="common">Smooth cauliflower coral</name>
    <dbReference type="NCBI Taxonomy" id="50429"/>
    <lineage>
        <taxon>Eukaryota</taxon>
        <taxon>Metazoa</taxon>
        <taxon>Cnidaria</taxon>
        <taxon>Anthozoa</taxon>
        <taxon>Hexacorallia</taxon>
        <taxon>Scleractinia</taxon>
        <taxon>Astrocoeniina</taxon>
        <taxon>Pocilloporidae</taxon>
        <taxon>Stylophora</taxon>
    </lineage>
</organism>
<dbReference type="EMBL" id="LSMT01000109">
    <property type="protein sequence ID" value="PFX27174.1"/>
    <property type="molecule type" value="Genomic_DNA"/>
</dbReference>
<evidence type="ECO:0000256" key="7">
    <source>
        <dbReference type="ARBA" id="ARBA00023170"/>
    </source>
</evidence>
<evidence type="ECO:0000313" key="12">
    <source>
        <dbReference type="EMBL" id="PFX27174.1"/>
    </source>
</evidence>
<dbReference type="Gene3D" id="1.20.1070.10">
    <property type="entry name" value="Rhodopsin 7-helix transmembrane proteins"/>
    <property type="match status" value="1"/>
</dbReference>
<keyword evidence="2" id="KW-1003">Cell membrane</keyword>
<evidence type="ECO:0000256" key="3">
    <source>
        <dbReference type="ARBA" id="ARBA00022692"/>
    </source>
</evidence>
<dbReference type="PANTHER" id="PTHR24246">
    <property type="entry name" value="OLFACTORY RECEPTOR AND ADENOSINE RECEPTOR"/>
    <property type="match status" value="1"/>
</dbReference>
<sequence length="398" mass="45838">MRSLEIEKPDLLGTTKSFVKLYARGIVCFCVKGRLFGNKRNFRMENHDNGTGNTNTSPAALEKMNMTELACITVLYCLLVVTIITGNGLLLTSFVMNRKLRTVTNTFIVSLSLSDILVGLVSIPCWIYIFLSQYIQRPYTIVGYHFYITSDIFIGSASILQLTSISIERCHAIVRPLRHRTLSMKVFYAMIAIPWLYAAIMASLQPVQFGRWKEVYTLLMTTTCFFVPFVIILVAYITIYVFARSRPVRILSRHRLHKKAYNNEIRLSATVAMITLLFIIAWMPLFVVSVLATYHPHKLPSPLGTDRLLKFVKFCHYSNSALNPFVYAYRNREMINTFRYLGHKLLCKEQNFNMPFLATGTSFVRSYNRITWHRESSRKGKVPEKKHDEQSVIMISTV</sequence>
<dbReference type="AlphaFoldDB" id="A0A2B4S931"/>
<dbReference type="STRING" id="50429.A0A2B4S931"/>
<proteinExistence type="predicted"/>
<evidence type="ECO:0000256" key="5">
    <source>
        <dbReference type="ARBA" id="ARBA00023040"/>
    </source>
</evidence>
<keyword evidence="5" id="KW-0297">G-protein coupled receptor</keyword>
<dbReference type="Proteomes" id="UP000225706">
    <property type="component" value="Unassembled WGS sequence"/>
</dbReference>
<feature type="transmembrane region" description="Helical" evidence="10">
    <location>
        <begin position="141"/>
        <end position="165"/>
    </location>
</feature>
<dbReference type="PRINTS" id="PR00237">
    <property type="entry name" value="GPCRRHODOPSN"/>
</dbReference>
<evidence type="ECO:0000259" key="11">
    <source>
        <dbReference type="PROSITE" id="PS50262"/>
    </source>
</evidence>
<feature type="transmembrane region" description="Helical" evidence="10">
    <location>
        <begin position="107"/>
        <end position="129"/>
    </location>
</feature>
<feature type="transmembrane region" description="Helical" evidence="10">
    <location>
        <begin position="264"/>
        <end position="291"/>
    </location>
</feature>
<accession>A0A2B4S931</accession>
<evidence type="ECO:0000256" key="6">
    <source>
        <dbReference type="ARBA" id="ARBA00023136"/>
    </source>
</evidence>
<dbReference type="Pfam" id="PF00001">
    <property type="entry name" value="7tm_1"/>
    <property type="match status" value="2"/>
</dbReference>
<dbReference type="CDD" id="cd14967">
    <property type="entry name" value="7tmA_amine_R-like"/>
    <property type="match status" value="1"/>
</dbReference>
<keyword evidence="9" id="KW-0807">Transducer</keyword>
<keyword evidence="6 10" id="KW-0472">Membrane</keyword>
<evidence type="ECO:0000256" key="9">
    <source>
        <dbReference type="ARBA" id="ARBA00023224"/>
    </source>
</evidence>
<gene>
    <name evidence="12" type="primary">Hrh2</name>
    <name evidence="12" type="ORF">AWC38_SpisGene8142</name>
</gene>
<comment type="caution">
    <text evidence="12">The sequence shown here is derived from an EMBL/GenBank/DDBJ whole genome shotgun (WGS) entry which is preliminary data.</text>
</comment>
<keyword evidence="8" id="KW-0325">Glycoprotein</keyword>
<evidence type="ECO:0000256" key="2">
    <source>
        <dbReference type="ARBA" id="ARBA00022475"/>
    </source>
</evidence>
<dbReference type="PANTHER" id="PTHR24246:SF27">
    <property type="entry name" value="ADENOSINE RECEPTOR, ISOFORM A"/>
    <property type="match status" value="1"/>
</dbReference>
<reference evidence="13" key="1">
    <citation type="journal article" date="2017" name="bioRxiv">
        <title>Comparative analysis of the genomes of Stylophora pistillata and Acropora digitifera provides evidence for extensive differences between species of corals.</title>
        <authorList>
            <person name="Voolstra C.R."/>
            <person name="Li Y."/>
            <person name="Liew Y.J."/>
            <person name="Baumgarten S."/>
            <person name="Zoccola D."/>
            <person name="Flot J.-F."/>
            <person name="Tambutte S."/>
            <person name="Allemand D."/>
            <person name="Aranda M."/>
        </authorList>
    </citation>
    <scope>NUCLEOTIDE SEQUENCE [LARGE SCALE GENOMIC DNA]</scope>
</reference>
<feature type="transmembrane region" description="Helical" evidence="10">
    <location>
        <begin position="73"/>
        <end position="95"/>
    </location>
</feature>
<evidence type="ECO:0000256" key="4">
    <source>
        <dbReference type="ARBA" id="ARBA00022989"/>
    </source>
</evidence>
<keyword evidence="4 10" id="KW-1133">Transmembrane helix</keyword>
<dbReference type="GO" id="GO:0005886">
    <property type="term" value="C:plasma membrane"/>
    <property type="evidence" value="ECO:0007669"/>
    <property type="project" value="UniProtKB-SubCell"/>
</dbReference>
<feature type="transmembrane region" description="Helical" evidence="10">
    <location>
        <begin position="216"/>
        <end position="243"/>
    </location>
</feature>
<feature type="domain" description="G-protein coupled receptors family 1 profile" evidence="11">
    <location>
        <begin position="86"/>
        <end position="327"/>
    </location>
</feature>
<dbReference type="PROSITE" id="PS50262">
    <property type="entry name" value="G_PROTEIN_RECEP_F1_2"/>
    <property type="match status" value="1"/>
</dbReference>
<keyword evidence="7 12" id="KW-0675">Receptor</keyword>
<dbReference type="InterPro" id="IPR000276">
    <property type="entry name" value="GPCR_Rhodpsn"/>
</dbReference>
<protein>
    <submittedName>
        <fullName evidence="12">Histamine H2 receptor</fullName>
    </submittedName>
</protein>
<dbReference type="InterPro" id="IPR017452">
    <property type="entry name" value="GPCR_Rhodpsn_7TM"/>
</dbReference>
<feature type="transmembrane region" description="Helical" evidence="10">
    <location>
        <begin position="186"/>
        <end position="204"/>
    </location>
</feature>
<dbReference type="SUPFAM" id="SSF81321">
    <property type="entry name" value="Family A G protein-coupled receptor-like"/>
    <property type="match status" value="1"/>
</dbReference>
<comment type="subcellular location">
    <subcellularLocation>
        <location evidence="1">Cell membrane</location>
        <topology evidence="1">Multi-pass membrane protein</topology>
    </subcellularLocation>
</comment>
<dbReference type="GO" id="GO:0004930">
    <property type="term" value="F:G protein-coupled receptor activity"/>
    <property type="evidence" value="ECO:0007669"/>
    <property type="project" value="UniProtKB-KW"/>
</dbReference>
<name>A0A2B4S931_STYPI</name>
<evidence type="ECO:0000256" key="1">
    <source>
        <dbReference type="ARBA" id="ARBA00004651"/>
    </source>
</evidence>
<keyword evidence="13" id="KW-1185">Reference proteome</keyword>
<dbReference type="OrthoDB" id="5987098at2759"/>
<evidence type="ECO:0000313" key="13">
    <source>
        <dbReference type="Proteomes" id="UP000225706"/>
    </source>
</evidence>
<evidence type="ECO:0000256" key="8">
    <source>
        <dbReference type="ARBA" id="ARBA00023180"/>
    </source>
</evidence>